<dbReference type="SMART" id="SM00421">
    <property type="entry name" value="HTH_LUXR"/>
    <property type="match status" value="1"/>
</dbReference>
<dbReference type="PROSITE" id="PS50043">
    <property type="entry name" value="HTH_LUXR_2"/>
    <property type="match status" value="1"/>
</dbReference>
<protein>
    <submittedName>
        <fullName evidence="2">Helix-turn-helix domain-containing protein</fullName>
    </submittedName>
</protein>
<dbReference type="InterPro" id="IPR036388">
    <property type="entry name" value="WH-like_DNA-bd_sf"/>
</dbReference>
<accession>A0ABN3PM61</accession>
<sequence>MLEPFGIGPGTEELYYLILKRPELDIRQLAKRLGRHESRVHKEIEELIGLSLIRPSPSDADGFRPVDPDIGLETLIARERAVLAAREQRLQECKAAARALAAEYSERAGPVSLHTEQVRGADRIEHRLAHLLREAKEQVMVFTPGELSGSQTGIAGRAMTEGISERGLHIRSIQLDSIRNDKERRPRLQRLLDNGVEIRTVPALSPWGIIVDLEKAVLSQEWKGRVEDVAIVLSGASLVAPIAAVFEQIWLSAAPFSLQDQRRRSELTGTERALLQLLQEGCTDAQVARRLSVSTRTVGRVVAELMTKLGASSRFQAGVLARRRGWLGP</sequence>
<dbReference type="InterPro" id="IPR000792">
    <property type="entry name" value="Tscrpt_reg_LuxR_C"/>
</dbReference>
<gene>
    <name evidence="2" type="ORF">GCM10009863_00340</name>
</gene>
<dbReference type="Gene3D" id="1.10.10.10">
    <property type="entry name" value="Winged helix-like DNA-binding domain superfamily/Winged helix DNA-binding domain"/>
    <property type="match status" value="2"/>
</dbReference>
<dbReference type="Pfam" id="PF00196">
    <property type="entry name" value="GerE"/>
    <property type="match status" value="1"/>
</dbReference>
<dbReference type="CDD" id="cd06170">
    <property type="entry name" value="LuxR_C_like"/>
    <property type="match status" value="1"/>
</dbReference>
<dbReference type="PANTHER" id="PTHR34293">
    <property type="entry name" value="HTH-TYPE TRANSCRIPTIONAL REGULATOR TRMBL2"/>
    <property type="match status" value="1"/>
</dbReference>
<feature type="domain" description="HTH luxR-type" evidence="1">
    <location>
        <begin position="260"/>
        <end position="325"/>
    </location>
</feature>
<dbReference type="Proteomes" id="UP001501447">
    <property type="component" value="Unassembled WGS sequence"/>
</dbReference>
<evidence type="ECO:0000313" key="3">
    <source>
        <dbReference type="Proteomes" id="UP001501447"/>
    </source>
</evidence>
<name>A0ABN3PM61_9ACTN</name>
<dbReference type="SUPFAM" id="SSF46894">
    <property type="entry name" value="C-terminal effector domain of the bipartite response regulators"/>
    <property type="match status" value="1"/>
</dbReference>
<dbReference type="PRINTS" id="PR00038">
    <property type="entry name" value="HTHLUXR"/>
</dbReference>
<dbReference type="InterPro" id="IPR051797">
    <property type="entry name" value="TrmB-like"/>
</dbReference>
<dbReference type="InterPro" id="IPR016032">
    <property type="entry name" value="Sig_transdc_resp-reg_C-effctor"/>
</dbReference>
<dbReference type="PANTHER" id="PTHR34293:SF1">
    <property type="entry name" value="HTH-TYPE TRANSCRIPTIONAL REGULATOR TRMBL2"/>
    <property type="match status" value="1"/>
</dbReference>
<dbReference type="RefSeq" id="WP_344560848.1">
    <property type="nucleotide sequence ID" value="NZ_BAAARJ010000001.1"/>
</dbReference>
<organism evidence="2 3">
    <name type="scientific">Streptomyces axinellae</name>
    <dbReference type="NCBI Taxonomy" id="552788"/>
    <lineage>
        <taxon>Bacteria</taxon>
        <taxon>Bacillati</taxon>
        <taxon>Actinomycetota</taxon>
        <taxon>Actinomycetes</taxon>
        <taxon>Kitasatosporales</taxon>
        <taxon>Streptomycetaceae</taxon>
        <taxon>Streptomyces</taxon>
    </lineage>
</organism>
<reference evidence="2 3" key="1">
    <citation type="journal article" date="2019" name="Int. J. Syst. Evol. Microbiol.">
        <title>The Global Catalogue of Microorganisms (GCM) 10K type strain sequencing project: providing services to taxonomists for standard genome sequencing and annotation.</title>
        <authorList>
            <consortium name="The Broad Institute Genomics Platform"/>
            <consortium name="The Broad Institute Genome Sequencing Center for Infectious Disease"/>
            <person name="Wu L."/>
            <person name="Ma J."/>
        </authorList>
    </citation>
    <scope>NUCLEOTIDE SEQUENCE [LARGE SCALE GENOMIC DNA]</scope>
    <source>
        <strain evidence="2 3">JCM 16373</strain>
    </source>
</reference>
<evidence type="ECO:0000259" key="1">
    <source>
        <dbReference type="PROSITE" id="PS50043"/>
    </source>
</evidence>
<dbReference type="SUPFAM" id="SSF56024">
    <property type="entry name" value="Phospholipase D/nuclease"/>
    <property type="match status" value="1"/>
</dbReference>
<evidence type="ECO:0000313" key="2">
    <source>
        <dbReference type="EMBL" id="GAA2591324.1"/>
    </source>
</evidence>
<keyword evidence="3" id="KW-1185">Reference proteome</keyword>
<dbReference type="EMBL" id="BAAARJ010000001">
    <property type="protein sequence ID" value="GAA2591324.1"/>
    <property type="molecule type" value="Genomic_DNA"/>
</dbReference>
<comment type="caution">
    <text evidence="2">The sequence shown here is derived from an EMBL/GenBank/DDBJ whole genome shotgun (WGS) entry which is preliminary data.</text>
</comment>
<proteinExistence type="predicted"/>